<name>A0AA88NWG3_TACVA</name>
<accession>A0AA88NWG3</accession>
<dbReference type="InterPro" id="IPR000082">
    <property type="entry name" value="SEA_dom"/>
</dbReference>
<sequence>MEVSVMRCTWAALCIAVLVMSGSAEGASLEVTKSTKSDPLYTYDFTLNIINRIFNDSLLNPKSQDYKVMYEEISSALYSVYGCPACDTHSIYQGVKAMTFSNKTGSVVVQATLIFLQGQINSVVIKFLFLQAINGRNEINGFKINPEFTRDIPQSAPALMSTSHSTTPPITPTTTPPITPTTTPPITPTTTPPITPTTTPTITPTTTPTIAPTTTPPFTPTTTPTITPTTTPPITPTTTPTITPTTTPTITPTTTPPITPTITSPITAISIPPITPTNTFPIIPTITSSITHSIITHLISSTTSHPITSINSPPIMLTVTPLFTPPVISNTASIIAIPITSNKISPIPLFHQKEPGAGSELALVLVQSWFHW</sequence>
<evidence type="ECO:0000256" key="2">
    <source>
        <dbReference type="SAM" id="SignalP"/>
    </source>
</evidence>
<dbReference type="Gene3D" id="3.30.70.960">
    <property type="entry name" value="SEA domain"/>
    <property type="match status" value="1"/>
</dbReference>
<dbReference type="EMBL" id="JAVHJS010000003">
    <property type="protein sequence ID" value="KAK2864759.1"/>
    <property type="molecule type" value="Genomic_DNA"/>
</dbReference>
<dbReference type="PROSITE" id="PS50024">
    <property type="entry name" value="SEA"/>
    <property type="match status" value="1"/>
</dbReference>
<gene>
    <name evidence="4" type="ORF">Q7C36_003913</name>
</gene>
<feature type="domain" description="SEA" evidence="3">
    <location>
        <begin position="39"/>
        <end position="156"/>
    </location>
</feature>
<evidence type="ECO:0000313" key="5">
    <source>
        <dbReference type="Proteomes" id="UP001187315"/>
    </source>
</evidence>
<feature type="region of interest" description="Disordered" evidence="1">
    <location>
        <begin position="160"/>
        <end position="259"/>
    </location>
</feature>
<evidence type="ECO:0000259" key="3">
    <source>
        <dbReference type="PROSITE" id="PS50024"/>
    </source>
</evidence>
<feature type="compositionally biased region" description="Low complexity" evidence="1">
    <location>
        <begin position="196"/>
        <end position="213"/>
    </location>
</feature>
<feature type="chain" id="PRO_5041665019" description="SEA domain-containing protein" evidence="2">
    <location>
        <begin position="27"/>
        <end position="372"/>
    </location>
</feature>
<dbReference type="Proteomes" id="UP001187315">
    <property type="component" value="Unassembled WGS sequence"/>
</dbReference>
<dbReference type="SUPFAM" id="SSF82671">
    <property type="entry name" value="SEA domain"/>
    <property type="match status" value="1"/>
</dbReference>
<feature type="compositionally biased region" description="Low complexity" evidence="1">
    <location>
        <begin position="220"/>
        <end position="229"/>
    </location>
</feature>
<organism evidence="4 5">
    <name type="scientific">Tachysurus vachellii</name>
    <name type="common">Darkbarbel catfish</name>
    <name type="synonym">Pelteobagrus vachellii</name>
    <dbReference type="NCBI Taxonomy" id="175792"/>
    <lineage>
        <taxon>Eukaryota</taxon>
        <taxon>Metazoa</taxon>
        <taxon>Chordata</taxon>
        <taxon>Craniata</taxon>
        <taxon>Vertebrata</taxon>
        <taxon>Euteleostomi</taxon>
        <taxon>Actinopterygii</taxon>
        <taxon>Neopterygii</taxon>
        <taxon>Teleostei</taxon>
        <taxon>Ostariophysi</taxon>
        <taxon>Siluriformes</taxon>
        <taxon>Bagridae</taxon>
        <taxon>Tachysurus</taxon>
    </lineage>
</organism>
<feature type="compositionally biased region" description="Low complexity" evidence="1">
    <location>
        <begin position="236"/>
        <end position="253"/>
    </location>
</feature>
<feature type="signal peptide" evidence="2">
    <location>
        <begin position="1"/>
        <end position="26"/>
    </location>
</feature>
<comment type="caution">
    <text evidence="4">The sequence shown here is derived from an EMBL/GenBank/DDBJ whole genome shotgun (WGS) entry which is preliminary data.</text>
</comment>
<dbReference type="PRINTS" id="PR01217">
    <property type="entry name" value="PRICHEXTENSN"/>
</dbReference>
<dbReference type="InterPro" id="IPR036364">
    <property type="entry name" value="SEA_dom_sf"/>
</dbReference>
<reference evidence="4" key="1">
    <citation type="submission" date="2023-08" db="EMBL/GenBank/DDBJ databases">
        <title>Pelteobagrus vachellii genome.</title>
        <authorList>
            <person name="Liu H."/>
        </authorList>
    </citation>
    <scope>NUCLEOTIDE SEQUENCE</scope>
    <source>
        <strain evidence="4">PRFRI_2022a</strain>
        <tissue evidence="4">Muscle</tissue>
    </source>
</reference>
<feature type="compositionally biased region" description="Pro residues" evidence="1">
    <location>
        <begin position="169"/>
        <end position="195"/>
    </location>
</feature>
<evidence type="ECO:0000256" key="1">
    <source>
        <dbReference type="SAM" id="MobiDB-lite"/>
    </source>
</evidence>
<proteinExistence type="predicted"/>
<keyword evidence="5" id="KW-1185">Reference proteome</keyword>
<dbReference type="Pfam" id="PF01390">
    <property type="entry name" value="SEA"/>
    <property type="match status" value="1"/>
</dbReference>
<evidence type="ECO:0000313" key="4">
    <source>
        <dbReference type="EMBL" id="KAK2864759.1"/>
    </source>
</evidence>
<protein>
    <recommendedName>
        <fullName evidence="3">SEA domain-containing protein</fullName>
    </recommendedName>
</protein>
<keyword evidence="2" id="KW-0732">Signal</keyword>
<dbReference type="AlphaFoldDB" id="A0AA88NWG3"/>